<dbReference type="EMBL" id="CAJJDN010000055">
    <property type="protein sequence ID" value="CAD8090088.1"/>
    <property type="molecule type" value="Genomic_DNA"/>
</dbReference>
<proteinExistence type="predicted"/>
<accession>A0A8S1NBV2</accession>
<reference evidence="1" key="1">
    <citation type="submission" date="2021-01" db="EMBL/GenBank/DDBJ databases">
        <authorList>
            <consortium name="Genoscope - CEA"/>
            <person name="William W."/>
        </authorList>
    </citation>
    <scope>NUCLEOTIDE SEQUENCE</scope>
</reference>
<comment type="caution">
    <text evidence="1">The sequence shown here is derived from an EMBL/GenBank/DDBJ whole genome shotgun (WGS) entry which is preliminary data.</text>
</comment>
<keyword evidence="2" id="KW-1185">Reference proteome</keyword>
<evidence type="ECO:0000313" key="2">
    <source>
        <dbReference type="Proteomes" id="UP000692954"/>
    </source>
</evidence>
<organism evidence="1 2">
    <name type="scientific">Paramecium sonneborni</name>
    <dbReference type="NCBI Taxonomy" id="65129"/>
    <lineage>
        <taxon>Eukaryota</taxon>
        <taxon>Sar</taxon>
        <taxon>Alveolata</taxon>
        <taxon>Ciliophora</taxon>
        <taxon>Intramacronucleata</taxon>
        <taxon>Oligohymenophorea</taxon>
        <taxon>Peniculida</taxon>
        <taxon>Parameciidae</taxon>
        <taxon>Paramecium</taxon>
    </lineage>
</organism>
<dbReference type="AlphaFoldDB" id="A0A8S1NBV2"/>
<sequence>MTHNKSLLIITWRLKSQHMSKKNKRTRIINIYLLQQKSWNKIGYNQFICLMFWSRDP</sequence>
<name>A0A8S1NBV2_9CILI</name>
<protein>
    <submittedName>
        <fullName evidence="1">Uncharacterized protein</fullName>
    </submittedName>
</protein>
<gene>
    <name evidence="1" type="ORF">PSON_ATCC_30995.1.T0550140</name>
</gene>
<evidence type="ECO:0000313" key="1">
    <source>
        <dbReference type="EMBL" id="CAD8090088.1"/>
    </source>
</evidence>
<dbReference type="Proteomes" id="UP000692954">
    <property type="component" value="Unassembled WGS sequence"/>
</dbReference>